<dbReference type="Gene3D" id="3.40.50.300">
    <property type="entry name" value="P-loop containing nucleotide triphosphate hydrolases"/>
    <property type="match status" value="1"/>
</dbReference>
<dbReference type="InterPro" id="IPR036193">
    <property type="entry name" value="ADK_active_lid_dom_sf"/>
</dbReference>
<evidence type="ECO:0000256" key="4">
    <source>
        <dbReference type="ARBA" id="ARBA00022777"/>
    </source>
</evidence>
<evidence type="ECO:0000256" key="5">
    <source>
        <dbReference type="RuleBase" id="RU003330"/>
    </source>
</evidence>
<dbReference type="PROSITE" id="PS00113">
    <property type="entry name" value="ADENYLATE_KINASE"/>
    <property type="match status" value="1"/>
</dbReference>
<dbReference type="GO" id="GO:0005524">
    <property type="term" value="F:ATP binding"/>
    <property type="evidence" value="ECO:0007669"/>
    <property type="project" value="InterPro"/>
</dbReference>
<keyword evidence="4 5" id="KW-0418">Kinase</keyword>
<dbReference type="PRINTS" id="PR00094">
    <property type="entry name" value="ADENYLTKNASE"/>
</dbReference>
<feature type="transmembrane region" description="Helical" evidence="7">
    <location>
        <begin position="324"/>
        <end position="347"/>
    </location>
</feature>
<comment type="similarity">
    <text evidence="1 5">Belongs to the adenylate kinase family.</text>
</comment>
<evidence type="ECO:0000256" key="3">
    <source>
        <dbReference type="ARBA" id="ARBA00022741"/>
    </source>
</evidence>
<keyword evidence="7" id="KW-0812">Transmembrane</keyword>
<dbReference type="InterPro" id="IPR033690">
    <property type="entry name" value="Adenylat_kinase_CS"/>
</dbReference>
<keyword evidence="3" id="KW-0547">Nucleotide-binding</keyword>
<evidence type="ECO:0000313" key="9">
    <source>
        <dbReference type="Proteomes" id="UP000218209"/>
    </source>
</evidence>
<feature type="region of interest" description="Disordered" evidence="6">
    <location>
        <begin position="216"/>
        <end position="244"/>
    </location>
</feature>
<dbReference type="GO" id="GO:0004017">
    <property type="term" value="F:AMP kinase activity"/>
    <property type="evidence" value="ECO:0007669"/>
    <property type="project" value="InterPro"/>
</dbReference>
<dbReference type="OrthoDB" id="439792at2759"/>
<feature type="transmembrane region" description="Helical" evidence="7">
    <location>
        <begin position="386"/>
        <end position="404"/>
    </location>
</feature>
<dbReference type="SUPFAM" id="SSF52540">
    <property type="entry name" value="P-loop containing nucleoside triphosphate hydrolases"/>
    <property type="match status" value="1"/>
</dbReference>
<keyword evidence="7" id="KW-1133">Transmembrane helix</keyword>
<dbReference type="EMBL" id="KV918858">
    <property type="protein sequence ID" value="OSX76712.1"/>
    <property type="molecule type" value="Genomic_DNA"/>
</dbReference>
<evidence type="ECO:0000256" key="7">
    <source>
        <dbReference type="SAM" id="Phobius"/>
    </source>
</evidence>
<name>A0A1X6P744_PORUM</name>
<dbReference type="Pfam" id="PF00406">
    <property type="entry name" value="ADK"/>
    <property type="match status" value="1"/>
</dbReference>
<protein>
    <recommendedName>
        <fullName evidence="10">Adenylate kinase active site lid domain-containing protein</fullName>
    </recommendedName>
</protein>
<dbReference type="CDD" id="cd01428">
    <property type="entry name" value="ADK"/>
    <property type="match status" value="1"/>
</dbReference>
<proteinExistence type="inferred from homology"/>
<reference evidence="8 9" key="1">
    <citation type="submission" date="2017-03" db="EMBL/GenBank/DDBJ databases">
        <title>WGS assembly of Porphyra umbilicalis.</title>
        <authorList>
            <person name="Brawley S.H."/>
            <person name="Blouin N.A."/>
            <person name="Ficko-Blean E."/>
            <person name="Wheeler G.L."/>
            <person name="Lohr M."/>
            <person name="Goodson H.V."/>
            <person name="Jenkins J.W."/>
            <person name="Blaby-Haas C.E."/>
            <person name="Helliwell K.E."/>
            <person name="Chan C."/>
            <person name="Marriage T."/>
            <person name="Bhattacharya D."/>
            <person name="Klein A.S."/>
            <person name="Badis Y."/>
            <person name="Brodie J."/>
            <person name="Cao Y."/>
            <person name="Collen J."/>
            <person name="Dittami S.M."/>
            <person name="Gachon C.M."/>
            <person name="Green B.R."/>
            <person name="Karpowicz S."/>
            <person name="Kim J.W."/>
            <person name="Kudahl U."/>
            <person name="Lin S."/>
            <person name="Michel G."/>
            <person name="Mittag M."/>
            <person name="Olson B.J."/>
            <person name="Pangilinan J."/>
            <person name="Peng Y."/>
            <person name="Qiu H."/>
            <person name="Shu S."/>
            <person name="Singer J.T."/>
            <person name="Smith A.G."/>
            <person name="Sprecher B.N."/>
            <person name="Wagner V."/>
            <person name="Wang W."/>
            <person name="Wang Z.-Y."/>
            <person name="Yan J."/>
            <person name="Yarish C."/>
            <person name="Zoeuner-Riek S."/>
            <person name="Zhuang Y."/>
            <person name="Zou Y."/>
            <person name="Lindquist E.A."/>
            <person name="Grimwood J."/>
            <person name="Barry K."/>
            <person name="Rokhsar D.S."/>
            <person name="Schmutz J."/>
            <person name="Stiller J.W."/>
            <person name="Grossman A.R."/>
            <person name="Prochnik S.E."/>
        </authorList>
    </citation>
    <scope>NUCLEOTIDE SEQUENCE [LARGE SCALE GENOMIC DNA]</scope>
    <source>
        <strain evidence="8">4086291</strain>
    </source>
</reference>
<dbReference type="PANTHER" id="PTHR23359">
    <property type="entry name" value="NUCLEOTIDE KINASE"/>
    <property type="match status" value="1"/>
</dbReference>
<evidence type="ECO:0000256" key="1">
    <source>
        <dbReference type="ARBA" id="ARBA00007220"/>
    </source>
</evidence>
<feature type="transmembrane region" description="Helical" evidence="7">
    <location>
        <begin position="297"/>
        <end position="318"/>
    </location>
</feature>
<dbReference type="Proteomes" id="UP000218209">
    <property type="component" value="Unassembled WGS sequence"/>
</dbReference>
<dbReference type="Pfam" id="PF11255">
    <property type="entry name" value="DUF3054"/>
    <property type="match status" value="1"/>
</dbReference>
<dbReference type="InterPro" id="IPR027417">
    <property type="entry name" value="P-loop_NTPase"/>
</dbReference>
<dbReference type="InterPro" id="IPR021414">
    <property type="entry name" value="DUF3054"/>
</dbReference>
<evidence type="ECO:0000313" key="8">
    <source>
        <dbReference type="EMBL" id="OSX76712.1"/>
    </source>
</evidence>
<keyword evidence="7" id="KW-0472">Membrane</keyword>
<evidence type="ECO:0008006" key="10">
    <source>
        <dbReference type="Google" id="ProtNLM"/>
    </source>
</evidence>
<evidence type="ECO:0000256" key="6">
    <source>
        <dbReference type="SAM" id="MobiDB-lite"/>
    </source>
</evidence>
<gene>
    <name evidence="8" type="ORF">BU14_0178s0028</name>
</gene>
<dbReference type="HAMAP" id="MF_00235">
    <property type="entry name" value="Adenylate_kinase_Adk"/>
    <property type="match status" value="1"/>
</dbReference>
<dbReference type="AlphaFoldDB" id="A0A1X6P744"/>
<accession>A0A1X6P744</accession>
<evidence type="ECO:0000256" key="2">
    <source>
        <dbReference type="ARBA" id="ARBA00022679"/>
    </source>
</evidence>
<keyword evidence="9" id="KW-1185">Reference proteome</keyword>
<dbReference type="SUPFAM" id="SSF57774">
    <property type="entry name" value="Microbial and mitochondrial ADK, insert 'zinc finger' domain"/>
    <property type="match status" value="1"/>
</dbReference>
<keyword evidence="2 5" id="KW-0808">Transferase</keyword>
<dbReference type="InterPro" id="IPR000850">
    <property type="entry name" value="Adenylat/UMP-CMP_kin"/>
</dbReference>
<sequence>MAAAAPSKPTKIILAGAPASGKGTQCERLTDTYGCVHLSTGDMLRAAVKAGTPLGKSASAAMDAGRLVPDEVVIGMIVERLGQADCAARGWLLDGFPRTGAQAAALDAAGVVPDAVLTLDVGVDTLVRRVTGRRSDPETGKVYHLEFAPPTDAAVAARLVTRSDDTEDKVRVRVAAFEEHAAAIAAQYPGMVRVDGERPVDAIAADIKGVVDAAMAQAQEGGGGRTSRRRRRRWGGGAGTPKSTKGMSVNEFVRYAEEAYDSGVLTNDKVNWSGQAGVDVNTPAAPPSYADMAAHPLLAAGDVAVFLAFATIGAASHAANANPLSVTLTAAPFIVAWLAVAPLMGAYTRRAVGTYQGAAVTTARAWLVGVPSGLALRGVVTSHLPPPSFAVVTLLSTAVLLGVWRGSYVKLRGAEVAEGKRGGVLDGFRMITTLLRRW</sequence>
<organism evidence="8 9">
    <name type="scientific">Porphyra umbilicalis</name>
    <name type="common">Purple laver</name>
    <name type="synonym">Red alga</name>
    <dbReference type="NCBI Taxonomy" id="2786"/>
    <lineage>
        <taxon>Eukaryota</taxon>
        <taxon>Rhodophyta</taxon>
        <taxon>Bangiophyceae</taxon>
        <taxon>Bangiales</taxon>
        <taxon>Bangiaceae</taxon>
        <taxon>Porphyra</taxon>
    </lineage>
</organism>
<dbReference type="NCBIfam" id="TIGR01351">
    <property type="entry name" value="adk"/>
    <property type="match status" value="1"/>
</dbReference>
<dbReference type="InterPro" id="IPR006259">
    <property type="entry name" value="Adenyl_kin_sub"/>
</dbReference>